<comment type="caution">
    <text evidence="6">The sequence shown here is derived from an EMBL/GenBank/DDBJ whole genome shotgun (WGS) entry which is preliminary data.</text>
</comment>
<dbReference type="Gene3D" id="1.10.443.10">
    <property type="entry name" value="Intergrase catalytic core"/>
    <property type="match status" value="1"/>
</dbReference>
<dbReference type="InterPro" id="IPR050090">
    <property type="entry name" value="Tyrosine_recombinase_XerCD"/>
</dbReference>
<evidence type="ECO:0000256" key="2">
    <source>
        <dbReference type="ARBA" id="ARBA00023172"/>
    </source>
</evidence>
<dbReference type="InterPro" id="IPR002104">
    <property type="entry name" value="Integrase_catalytic"/>
</dbReference>
<dbReference type="Gene3D" id="1.10.150.130">
    <property type="match status" value="1"/>
</dbReference>
<dbReference type="Proteomes" id="UP001589608">
    <property type="component" value="Unassembled WGS sequence"/>
</dbReference>
<protein>
    <submittedName>
        <fullName evidence="6">Tyrosine-type recombinase/integrase</fullName>
    </submittedName>
</protein>
<dbReference type="PANTHER" id="PTHR30349:SF91">
    <property type="entry name" value="INTA PROTEIN"/>
    <property type="match status" value="1"/>
</dbReference>
<evidence type="ECO:0000256" key="1">
    <source>
        <dbReference type="ARBA" id="ARBA00023125"/>
    </source>
</evidence>
<name>A0ABV5M2K8_9ACTN</name>
<dbReference type="InterPro" id="IPR013762">
    <property type="entry name" value="Integrase-like_cat_sf"/>
</dbReference>
<dbReference type="CDD" id="cd01189">
    <property type="entry name" value="INT_ICEBs1_C_like"/>
    <property type="match status" value="1"/>
</dbReference>
<organism evidence="6 7">
    <name type="scientific">Dactylosporangium vinaceum</name>
    <dbReference type="NCBI Taxonomy" id="53362"/>
    <lineage>
        <taxon>Bacteria</taxon>
        <taxon>Bacillati</taxon>
        <taxon>Actinomycetota</taxon>
        <taxon>Actinomycetes</taxon>
        <taxon>Micromonosporales</taxon>
        <taxon>Micromonosporaceae</taxon>
        <taxon>Dactylosporangium</taxon>
    </lineage>
</organism>
<gene>
    <name evidence="6" type="ORF">ACFFTR_08370</name>
</gene>
<dbReference type="RefSeq" id="WP_343217109.1">
    <property type="nucleotide sequence ID" value="NZ_CP061913.1"/>
</dbReference>
<reference evidence="6 7" key="1">
    <citation type="submission" date="2024-09" db="EMBL/GenBank/DDBJ databases">
        <authorList>
            <person name="Sun Q."/>
            <person name="Mori K."/>
        </authorList>
    </citation>
    <scope>NUCLEOTIDE SEQUENCE [LARGE SCALE GENOMIC DNA]</scope>
    <source>
        <strain evidence="6 7">JCM 3307</strain>
    </source>
</reference>
<feature type="domain" description="Tyr recombinase" evidence="4">
    <location>
        <begin position="276"/>
        <end position="475"/>
    </location>
</feature>
<evidence type="ECO:0000313" key="7">
    <source>
        <dbReference type="Proteomes" id="UP001589608"/>
    </source>
</evidence>
<evidence type="ECO:0000259" key="5">
    <source>
        <dbReference type="PROSITE" id="PS51900"/>
    </source>
</evidence>
<sequence>MNTIPEGSVYKRCGCKDANGKMLNGKCPKLRRAGGGWHPTHGSWAYQIELPTRPGEKRRPFRRGGFDGRDDANAMRDHVKALLDLAKGDWNVAFQISDLIWNTGRGEALPDPATITARLRAGVPASAATTTGDYLTQWIDGRRGLSPHTMRSYRDHITNYLVPHLGAVPIQALADRHITAMFTNLDQRNADIVAAKASPDPAVRATVNGVRPMGPASMQRLLATLRKALNDCVRKAKLIPTNPAIGIELPSGKPPTPKVWTPKAVERWRTTGERPSPVMVWTPAQAGEFLDHAESHDIMLYAMFVLILHRGLRRGEAIGLRDFDVDLDDAHLTVAEQITAVGYKPVTKDVKSDAGERVMPLGPSTITVLREYLTRRSGWQQVCGDDWPDTGRFFVRPDGQPWHPDTVSKRFDALVDASGLPPVRLHDLRHCAATFLRAGGADIKEVQETLGHANAALTSDTYTSVLLEFQRAHADTVGDLIPRKPRAA</sequence>
<evidence type="ECO:0000313" key="6">
    <source>
        <dbReference type="EMBL" id="MFB9443096.1"/>
    </source>
</evidence>
<evidence type="ECO:0000259" key="4">
    <source>
        <dbReference type="PROSITE" id="PS51898"/>
    </source>
</evidence>
<dbReference type="Pfam" id="PF00589">
    <property type="entry name" value="Phage_integrase"/>
    <property type="match status" value="1"/>
</dbReference>
<dbReference type="InterPro" id="IPR044068">
    <property type="entry name" value="CB"/>
</dbReference>
<proteinExistence type="predicted"/>
<dbReference type="PROSITE" id="PS51898">
    <property type="entry name" value="TYR_RECOMBINASE"/>
    <property type="match status" value="1"/>
</dbReference>
<accession>A0ABV5M2K8</accession>
<dbReference type="PANTHER" id="PTHR30349">
    <property type="entry name" value="PHAGE INTEGRASE-RELATED"/>
    <property type="match status" value="1"/>
</dbReference>
<dbReference type="EMBL" id="JBHMCA010000019">
    <property type="protein sequence ID" value="MFB9443096.1"/>
    <property type="molecule type" value="Genomic_DNA"/>
</dbReference>
<keyword evidence="1 3" id="KW-0238">DNA-binding</keyword>
<keyword evidence="7" id="KW-1185">Reference proteome</keyword>
<feature type="domain" description="Core-binding (CB)" evidence="5">
    <location>
        <begin position="129"/>
        <end position="233"/>
    </location>
</feature>
<evidence type="ECO:0000256" key="3">
    <source>
        <dbReference type="PROSITE-ProRule" id="PRU01248"/>
    </source>
</evidence>
<dbReference type="InterPro" id="IPR011010">
    <property type="entry name" value="DNA_brk_join_enz"/>
</dbReference>
<keyword evidence="2" id="KW-0233">DNA recombination</keyword>
<dbReference type="SUPFAM" id="SSF56349">
    <property type="entry name" value="DNA breaking-rejoining enzymes"/>
    <property type="match status" value="1"/>
</dbReference>
<dbReference type="PROSITE" id="PS51900">
    <property type="entry name" value="CB"/>
    <property type="match status" value="1"/>
</dbReference>
<dbReference type="InterPro" id="IPR010998">
    <property type="entry name" value="Integrase_recombinase_N"/>
</dbReference>